<keyword evidence="2" id="KW-1185">Reference proteome</keyword>
<evidence type="ECO:0000313" key="2">
    <source>
        <dbReference type="Proteomes" id="UP001500305"/>
    </source>
</evidence>
<protein>
    <submittedName>
        <fullName evidence="1">Uncharacterized protein</fullName>
    </submittedName>
</protein>
<accession>A0ABN3F329</accession>
<gene>
    <name evidence="1" type="ORF">GCM10010430_78750</name>
</gene>
<proteinExistence type="predicted"/>
<dbReference type="EMBL" id="BAAATR010000082">
    <property type="protein sequence ID" value="GAA2280899.1"/>
    <property type="molecule type" value="Genomic_DNA"/>
</dbReference>
<evidence type="ECO:0000313" key="1">
    <source>
        <dbReference type="EMBL" id="GAA2280899.1"/>
    </source>
</evidence>
<comment type="caution">
    <text evidence="1">The sequence shown here is derived from an EMBL/GenBank/DDBJ whole genome shotgun (WGS) entry which is preliminary data.</text>
</comment>
<reference evidence="1 2" key="1">
    <citation type="journal article" date="2019" name="Int. J. Syst. Evol. Microbiol.">
        <title>The Global Catalogue of Microorganisms (GCM) 10K type strain sequencing project: providing services to taxonomists for standard genome sequencing and annotation.</title>
        <authorList>
            <consortium name="The Broad Institute Genomics Platform"/>
            <consortium name="The Broad Institute Genome Sequencing Center for Infectious Disease"/>
            <person name="Wu L."/>
            <person name="Ma J."/>
        </authorList>
    </citation>
    <scope>NUCLEOTIDE SEQUENCE [LARGE SCALE GENOMIC DNA]</scope>
    <source>
        <strain evidence="1 2">JCM 7356</strain>
    </source>
</reference>
<sequence>MGTSTGGSSFGRAGLELGYPNELQPVIQRDLRPSDWNETWDITLEEINTNIVQGTPEVPATLPNLSSRS</sequence>
<name>A0ABN3F329_9ACTN</name>
<organism evidence="1 2">
    <name type="scientific">Kitasatospora cystarginea</name>
    <dbReference type="NCBI Taxonomy" id="58350"/>
    <lineage>
        <taxon>Bacteria</taxon>
        <taxon>Bacillati</taxon>
        <taxon>Actinomycetota</taxon>
        <taxon>Actinomycetes</taxon>
        <taxon>Kitasatosporales</taxon>
        <taxon>Streptomycetaceae</taxon>
        <taxon>Kitasatospora</taxon>
    </lineage>
</organism>
<dbReference type="Proteomes" id="UP001500305">
    <property type="component" value="Unassembled WGS sequence"/>
</dbReference>
<dbReference type="RefSeq" id="WP_344641371.1">
    <property type="nucleotide sequence ID" value="NZ_BAAATR010000082.1"/>
</dbReference>